<feature type="transmembrane region" description="Helical" evidence="9">
    <location>
        <begin position="244"/>
        <end position="265"/>
    </location>
</feature>
<organism evidence="12 13">
    <name type="scientific">Oscillochloris trichoides DG-6</name>
    <dbReference type="NCBI Taxonomy" id="765420"/>
    <lineage>
        <taxon>Bacteria</taxon>
        <taxon>Bacillati</taxon>
        <taxon>Chloroflexota</taxon>
        <taxon>Chloroflexia</taxon>
        <taxon>Chloroflexales</taxon>
        <taxon>Chloroflexineae</taxon>
        <taxon>Oscillochloridaceae</taxon>
        <taxon>Oscillochloris</taxon>
    </lineage>
</organism>
<evidence type="ECO:0000256" key="5">
    <source>
        <dbReference type="ARBA" id="ARBA00022741"/>
    </source>
</evidence>
<keyword evidence="4 9" id="KW-0812">Transmembrane</keyword>
<evidence type="ECO:0000256" key="3">
    <source>
        <dbReference type="ARBA" id="ARBA00022475"/>
    </source>
</evidence>
<dbReference type="GO" id="GO:0140359">
    <property type="term" value="F:ABC-type transporter activity"/>
    <property type="evidence" value="ECO:0007669"/>
    <property type="project" value="InterPro"/>
</dbReference>
<dbReference type="PANTHER" id="PTHR24221:SF590">
    <property type="entry name" value="COMPONENT LINKED WITH THE ASSEMBLY OF CYTOCHROME' TRANSPORT TRANSMEMBRANE ATP-BINDING PROTEIN ABC TRANSPORTER CYDD-RELATED"/>
    <property type="match status" value="1"/>
</dbReference>
<dbReference type="PROSITE" id="PS50929">
    <property type="entry name" value="ABC_TM1F"/>
    <property type="match status" value="2"/>
</dbReference>
<dbReference type="FunFam" id="3.40.50.300:FF:000299">
    <property type="entry name" value="ABC transporter ATP-binding protein/permease"/>
    <property type="match status" value="1"/>
</dbReference>
<feature type="transmembrane region" description="Helical" evidence="9">
    <location>
        <begin position="32"/>
        <end position="51"/>
    </location>
</feature>
<feature type="transmembrane region" description="Helical" evidence="9">
    <location>
        <begin position="687"/>
        <end position="710"/>
    </location>
</feature>
<dbReference type="PROSITE" id="PS00211">
    <property type="entry name" value="ABC_TRANSPORTER_1"/>
    <property type="match status" value="2"/>
</dbReference>
<dbReference type="InterPro" id="IPR027417">
    <property type="entry name" value="P-loop_NTPase"/>
</dbReference>
<name>E1IEE1_9CHLR</name>
<dbReference type="CDD" id="cd18584">
    <property type="entry name" value="ABC_6TM_AarD_CydD"/>
    <property type="match status" value="1"/>
</dbReference>
<dbReference type="PROSITE" id="PS50893">
    <property type="entry name" value="ABC_TRANSPORTER_2"/>
    <property type="match status" value="2"/>
</dbReference>
<dbReference type="GO" id="GO:0016887">
    <property type="term" value="F:ATP hydrolysis activity"/>
    <property type="evidence" value="ECO:0007669"/>
    <property type="project" value="InterPro"/>
</dbReference>
<dbReference type="EMBL" id="ADVR01000052">
    <property type="protein sequence ID" value="EFO80467.1"/>
    <property type="molecule type" value="Genomic_DNA"/>
</dbReference>
<dbReference type="CDD" id="cd18585">
    <property type="entry name" value="ABC_6TM_CydC"/>
    <property type="match status" value="1"/>
</dbReference>
<dbReference type="GO" id="GO:0045454">
    <property type="term" value="P:cell redox homeostasis"/>
    <property type="evidence" value="ECO:0007669"/>
    <property type="project" value="InterPro"/>
</dbReference>
<dbReference type="InterPro" id="IPR014223">
    <property type="entry name" value="ABC_CydC/D"/>
</dbReference>
<feature type="transmembrane region" description="Helical" evidence="9">
    <location>
        <begin position="112"/>
        <end position="131"/>
    </location>
</feature>
<gene>
    <name evidence="12" type="ORF">OSCT_1692</name>
</gene>
<evidence type="ECO:0000259" key="11">
    <source>
        <dbReference type="PROSITE" id="PS50929"/>
    </source>
</evidence>
<evidence type="ECO:0000256" key="7">
    <source>
        <dbReference type="ARBA" id="ARBA00022989"/>
    </source>
</evidence>
<dbReference type="InterPro" id="IPR003439">
    <property type="entry name" value="ABC_transporter-like_ATP-bd"/>
</dbReference>
<keyword evidence="3" id="KW-1003">Cell membrane</keyword>
<feature type="domain" description="ABC transporter" evidence="10">
    <location>
        <begin position="893"/>
        <end position="1101"/>
    </location>
</feature>
<feature type="transmembrane region" description="Helical" evidence="9">
    <location>
        <begin position="716"/>
        <end position="735"/>
    </location>
</feature>
<dbReference type="InterPro" id="IPR003593">
    <property type="entry name" value="AAA+_ATPase"/>
</dbReference>
<dbReference type="FunFam" id="3.40.50.300:FF:000604">
    <property type="entry name" value="ABC transporter B family member 28"/>
    <property type="match status" value="1"/>
</dbReference>
<dbReference type="eggNOG" id="COG4988">
    <property type="taxonomic scope" value="Bacteria"/>
</dbReference>
<evidence type="ECO:0000256" key="1">
    <source>
        <dbReference type="ARBA" id="ARBA00004651"/>
    </source>
</evidence>
<dbReference type="GO" id="GO:0034775">
    <property type="term" value="P:glutathione transmembrane transport"/>
    <property type="evidence" value="ECO:0007669"/>
    <property type="project" value="InterPro"/>
</dbReference>
<accession>E1IEE1</accession>
<dbReference type="SMART" id="SM00382">
    <property type="entry name" value="AAA"/>
    <property type="match status" value="2"/>
</dbReference>
<comment type="caution">
    <text evidence="12">The sequence shown here is derived from an EMBL/GenBank/DDBJ whole genome shotgun (WGS) entry which is preliminary data.</text>
</comment>
<feature type="transmembrane region" description="Helical" evidence="9">
    <location>
        <begin position="803"/>
        <end position="825"/>
    </location>
</feature>
<evidence type="ECO:0000256" key="2">
    <source>
        <dbReference type="ARBA" id="ARBA00022448"/>
    </source>
</evidence>
<dbReference type="GO" id="GO:0042883">
    <property type="term" value="P:cysteine transport"/>
    <property type="evidence" value="ECO:0007669"/>
    <property type="project" value="InterPro"/>
</dbReference>
<dbReference type="Gene3D" id="1.20.1560.10">
    <property type="entry name" value="ABC transporter type 1, transmembrane domain"/>
    <property type="match status" value="2"/>
</dbReference>
<dbReference type="HOGENOM" id="CLU_000604_17_6_0"/>
<reference evidence="12 13" key="1">
    <citation type="journal article" date="2011" name="J. Bacteriol.">
        <title>Draft genome sequence of the anoxygenic filamentous phototrophic bacterium Oscillochloris trichoides subsp. DG-6.</title>
        <authorList>
            <person name="Kuznetsov B.B."/>
            <person name="Ivanovsky R.N."/>
            <person name="Keppen O.I."/>
            <person name="Sukhacheva M.V."/>
            <person name="Bumazhkin B.K."/>
            <person name="Patutina E.O."/>
            <person name="Beletsky A.V."/>
            <person name="Mardanov A.V."/>
            <person name="Baslerov R.V."/>
            <person name="Panteleeva A.N."/>
            <person name="Kolganova T.V."/>
            <person name="Ravin N.V."/>
            <person name="Skryabin K.G."/>
        </authorList>
    </citation>
    <scope>NUCLEOTIDE SEQUENCE [LARGE SCALE GENOMIC DNA]</scope>
    <source>
        <strain evidence="12 13">DG-6</strain>
    </source>
</reference>
<feature type="domain" description="ABC transmembrane type-1" evidence="11">
    <location>
        <begin position="1"/>
        <end position="273"/>
    </location>
</feature>
<dbReference type="SUPFAM" id="SSF90123">
    <property type="entry name" value="ABC transporter transmembrane region"/>
    <property type="match status" value="2"/>
</dbReference>
<dbReference type="AlphaFoldDB" id="E1IEE1"/>
<dbReference type="InterPro" id="IPR039421">
    <property type="entry name" value="Type_1_exporter"/>
</dbReference>
<dbReference type="Proteomes" id="UP000054010">
    <property type="component" value="Unassembled WGS sequence"/>
</dbReference>
<feature type="transmembrane region" description="Helical" evidence="9">
    <location>
        <begin position="572"/>
        <end position="594"/>
    </location>
</feature>
<dbReference type="Pfam" id="PF00005">
    <property type="entry name" value="ABC_tran"/>
    <property type="match status" value="2"/>
</dbReference>
<dbReference type="SUPFAM" id="SSF52540">
    <property type="entry name" value="P-loop containing nucleoside triphosphate hydrolases"/>
    <property type="match status" value="2"/>
</dbReference>
<evidence type="ECO:0000259" key="10">
    <source>
        <dbReference type="PROSITE" id="PS50893"/>
    </source>
</evidence>
<evidence type="ECO:0000256" key="8">
    <source>
        <dbReference type="ARBA" id="ARBA00023136"/>
    </source>
</evidence>
<dbReference type="GO" id="GO:0005886">
    <property type="term" value="C:plasma membrane"/>
    <property type="evidence" value="ECO:0007669"/>
    <property type="project" value="UniProtKB-SubCell"/>
</dbReference>
<sequence length="1102" mass="117199">MAGALATATAVGLAALLAHVIGAVFLAQATLAAVAQPLAGVLGLALLRALLTWLGEASAQRLASQVKQDLRARLVAVLVARGPAALDAERSGELATTIVEGVEALDEYLSQYLPQTILAGLAPLIILLYVFPLDPLSGLVLLLTAPLIPLFMWLISSQAQAQTAQRWGDLGRMSAHFLDTLQGITTLKIFGRSREQLAAVATISHRFGDLTMEVLRVAFLSALILELVASLGTAILAVEIALRLLAGWMEFIPALTLLILAPEFYMPLRLLGQRHHAAMAGKEALGRIEPLLRTKSVASTGSANANASGAVAELVEATLSQGVAISIRDLHYAYSEGTRPALRGVSLDLAAGQIVGLTGPNGAGKSTLTWLLLGFLQPDAGEICIDGVPLGDLDPDAWRQRVAWVSQHPVLFAGSVAENLRLARPSASDAEVQRAAQMAGAHDFILELPQGYQTPIGAGGARLSGGQRQRLAIARALLKPADLLILDEASAHLDRDSEAALQQALPALLHGRSALIIAHSPQLLRVADHVVVMEGEKIGPHPPTPLSRVRERGEAYAADAAHALRVQHQQHIILPFVLAILLGFATVGSSIGLIATSAYLLAMAALMPSIAVLNVAIVGVRFFGIARGLFRYAERYVAHRATFHLLARLRTWFFAMVEPRAPAGLIDHQGGDLLARAVGDVETLEQFYLRVIAPPLVALLVMGLSCGLLAFFDPSLALTLGLLQLVAGLILPLLIRQLSRSAARTAVEQRAALLTTMVEAIQGLPDLLALGASATFAARVATQSAALAQAQERLAQLRGLSNGLFAMLGQVAALAMLILAIPLVRSDQIDGVMLGLIALSALASFEALIPLGPALQSLEVSRAAWRRLREIGATKPQISHEPDASPVPQESSIEFADLSFSYPGAQRPVLQGVTGRVAAGQRMLIVGPSGAGKSTIVNLLLRFWEGYQGSIRIGGHELRSYRSEDIRQMIGVVTQQTHLFNGTVEENLRLARPDASPAELDRACRQAGFDQVVARLPQGYATWLGERGMRLSGGERQRLAIARALLKDAPILILDEPTAHLDAAAEREVLVALERLQQGRTTLLISHRPQAQVGADVVVQLP</sequence>
<dbReference type="InterPro" id="IPR011527">
    <property type="entry name" value="ABC1_TM_dom"/>
</dbReference>
<dbReference type="NCBIfam" id="TIGR02868">
    <property type="entry name" value="CydC"/>
    <property type="match status" value="1"/>
</dbReference>
<keyword evidence="2" id="KW-0813">Transport</keyword>
<comment type="subcellular location">
    <subcellularLocation>
        <location evidence="1">Cell membrane</location>
        <topology evidence="1">Multi-pass membrane protein</topology>
    </subcellularLocation>
</comment>
<dbReference type="Gene3D" id="3.40.50.300">
    <property type="entry name" value="P-loop containing nucleotide triphosphate hydrolases"/>
    <property type="match status" value="2"/>
</dbReference>
<feature type="transmembrane region" description="Helical" evidence="9">
    <location>
        <begin position="214"/>
        <end position="238"/>
    </location>
</feature>
<keyword evidence="6" id="KW-0067">ATP-binding</keyword>
<dbReference type="eggNOG" id="COG4987">
    <property type="taxonomic scope" value="Bacteria"/>
</dbReference>
<dbReference type="InterPro" id="IPR017871">
    <property type="entry name" value="ABC_transporter-like_CS"/>
</dbReference>
<evidence type="ECO:0000313" key="13">
    <source>
        <dbReference type="Proteomes" id="UP000054010"/>
    </source>
</evidence>
<evidence type="ECO:0000256" key="9">
    <source>
        <dbReference type="SAM" id="Phobius"/>
    </source>
</evidence>
<dbReference type="PANTHER" id="PTHR24221">
    <property type="entry name" value="ATP-BINDING CASSETTE SUB-FAMILY B"/>
    <property type="match status" value="1"/>
</dbReference>
<dbReference type="InterPro" id="IPR036640">
    <property type="entry name" value="ABC1_TM_sf"/>
</dbReference>
<keyword evidence="13" id="KW-1185">Reference proteome</keyword>
<feature type="domain" description="ABC transporter" evidence="10">
    <location>
        <begin position="325"/>
        <end position="560"/>
    </location>
</feature>
<proteinExistence type="predicted"/>
<feature type="transmembrane region" description="Helical" evidence="9">
    <location>
        <begin position="600"/>
        <end position="623"/>
    </location>
</feature>
<dbReference type="Pfam" id="PF00664">
    <property type="entry name" value="ABC_membrane"/>
    <property type="match status" value="2"/>
</dbReference>
<evidence type="ECO:0000256" key="4">
    <source>
        <dbReference type="ARBA" id="ARBA00022692"/>
    </source>
</evidence>
<evidence type="ECO:0000256" key="6">
    <source>
        <dbReference type="ARBA" id="ARBA00022840"/>
    </source>
</evidence>
<dbReference type="GO" id="GO:0005524">
    <property type="term" value="F:ATP binding"/>
    <property type="evidence" value="ECO:0007669"/>
    <property type="project" value="UniProtKB-KW"/>
</dbReference>
<keyword evidence="7 9" id="KW-1133">Transmembrane helix</keyword>
<dbReference type="GO" id="GO:0005737">
    <property type="term" value="C:cytoplasm"/>
    <property type="evidence" value="ECO:0007669"/>
    <property type="project" value="UniProtKB-ARBA"/>
</dbReference>
<keyword evidence="5" id="KW-0547">Nucleotide-binding</keyword>
<keyword evidence="8 9" id="KW-0472">Membrane</keyword>
<dbReference type="STRING" id="765420.OSCT_1692"/>
<evidence type="ECO:0000313" key="12">
    <source>
        <dbReference type="EMBL" id="EFO80467.1"/>
    </source>
</evidence>
<dbReference type="InterPro" id="IPR014216">
    <property type="entry name" value="ABC_transptr_CydD"/>
</dbReference>
<feature type="transmembrane region" description="Helical" evidence="9">
    <location>
        <begin position="137"/>
        <end position="156"/>
    </location>
</feature>
<dbReference type="NCBIfam" id="TIGR02857">
    <property type="entry name" value="CydD"/>
    <property type="match status" value="1"/>
</dbReference>
<protein>
    <submittedName>
        <fullName evidence="12">ABC transporter</fullName>
    </submittedName>
</protein>
<feature type="domain" description="ABC transmembrane type-1" evidence="11">
    <location>
        <begin position="577"/>
        <end position="859"/>
    </location>
</feature>